<evidence type="ECO:0000313" key="3">
    <source>
        <dbReference type="EMBL" id="AKH19830.1"/>
    </source>
</evidence>
<dbReference type="Proteomes" id="UP000034410">
    <property type="component" value="Chromosome"/>
</dbReference>
<sequence length="248" mass="27152">MKLFRLFITLALSLSVLTTTVQAADTAPWYDVELILFKQGPTGSGASENWPGDPGSPDWTGAVTLQPQSAAGQSYALLPRSAWRLNAHYNTLRRSRNGFEPLFHQAWRQQVATSRSAKSIYLGPDRTRSEGTPPPPFEGLIKISVSRYLHVDLDILLRGANGNHPLNTPDLLASPSRGSIRFQAKRRMRSDELHYIDHPKMGALIMISRARIPQPPAAQESPATDSEPASAESEPQEPEKPAPAAAAN</sequence>
<feature type="region of interest" description="Disordered" evidence="1">
    <location>
        <begin position="210"/>
        <end position="248"/>
    </location>
</feature>
<accession>A0A0F7JY81</accession>
<dbReference type="Pfam" id="PF10972">
    <property type="entry name" value="CsiV"/>
    <property type="match status" value="1"/>
</dbReference>
<dbReference type="InterPro" id="IPR021241">
    <property type="entry name" value="CsiV"/>
</dbReference>
<gene>
    <name evidence="3" type="ORF">AAY24_05070</name>
</gene>
<keyword evidence="4" id="KW-1185">Reference proteome</keyword>
<organism evidence="3 4">
    <name type="scientific">Sedimenticola thiotaurini</name>
    <dbReference type="NCBI Taxonomy" id="1543721"/>
    <lineage>
        <taxon>Bacteria</taxon>
        <taxon>Pseudomonadati</taxon>
        <taxon>Pseudomonadota</taxon>
        <taxon>Gammaproteobacteria</taxon>
        <taxon>Chromatiales</taxon>
        <taxon>Sedimenticolaceae</taxon>
        <taxon>Sedimenticola</taxon>
    </lineage>
</organism>
<dbReference type="EMBL" id="CP011412">
    <property type="protein sequence ID" value="AKH19830.1"/>
    <property type="molecule type" value="Genomic_DNA"/>
</dbReference>
<feature type="compositionally biased region" description="Low complexity" evidence="1">
    <location>
        <begin position="220"/>
        <end position="233"/>
    </location>
</feature>
<evidence type="ECO:0008006" key="5">
    <source>
        <dbReference type="Google" id="ProtNLM"/>
    </source>
</evidence>
<evidence type="ECO:0000256" key="2">
    <source>
        <dbReference type="SAM" id="SignalP"/>
    </source>
</evidence>
<dbReference type="OrthoDB" id="5566524at2"/>
<dbReference type="KEGG" id="seds:AAY24_05070"/>
<dbReference type="RefSeq" id="WP_046858766.1">
    <property type="nucleotide sequence ID" value="NZ_CP011412.1"/>
</dbReference>
<reference evidence="3 4" key="1">
    <citation type="journal article" date="2015" name="Genome Announc.">
        <title>Complete Genome Sequence of Sedimenticola thiotaurini Strain SIP-G1, a Polyphosphate- and Polyhydroxyalkanoate-Accumulating Sulfur-Oxidizing Gammaproteobacterium Isolated from Salt Marsh Sediments.</title>
        <authorList>
            <person name="Flood B.E."/>
            <person name="Jones D.S."/>
            <person name="Bailey J.V."/>
        </authorList>
    </citation>
    <scope>NUCLEOTIDE SEQUENCE [LARGE SCALE GENOMIC DNA]</scope>
    <source>
        <strain evidence="3 4">SIP-G1</strain>
    </source>
</reference>
<feature type="chain" id="PRO_5002517706" description="Peptidoglycan-binding protein CsiV" evidence="2">
    <location>
        <begin position="24"/>
        <end position="248"/>
    </location>
</feature>
<feature type="signal peptide" evidence="2">
    <location>
        <begin position="1"/>
        <end position="23"/>
    </location>
</feature>
<proteinExistence type="predicted"/>
<name>A0A0F7JY81_9GAMM</name>
<evidence type="ECO:0000313" key="4">
    <source>
        <dbReference type="Proteomes" id="UP000034410"/>
    </source>
</evidence>
<evidence type="ECO:0000256" key="1">
    <source>
        <dbReference type="SAM" id="MobiDB-lite"/>
    </source>
</evidence>
<dbReference type="AlphaFoldDB" id="A0A0F7JY81"/>
<keyword evidence="2" id="KW-0732">Signal</keyword>
<protein>
    <recommendedName>
        <fullName evidence="5">Peptidoglycan-binding protein CsiV</fullName>
    </recommendedName>
</protein>